<feature type="region of interest" description="Disordered" evidence="5">
    <location>
        <begin position="438"/>
        <end position="542"/>
    </location>
</feature>
<feature type="compositionally biased region" description="Polar residues" evidence="5">
    <location>
        <begin position="1429"/>
        <end position="1446"/>
    </location>
</feature>
<dbReference type="Gene3D" id="2.60.40.10">
    <property type="entry name" value="Immunoglobulins"/>
    <property type="match status" value="3"/>
</dbReference>
<feature type="region of interest" description="Disordered" evidence="5">
    <location>
        <begin position="1345"/>
        <end position="1371"/>
    </location>
</feature>
<feature type="compositionally biased region" description="Polar residues" evidence="5">
    <location>
        <begin position="1541"/>
        <end position="1556"/>
    </location>
</feature>
<dbReference type="SUPFAM" id="SSF48726">
    <property type="entry name" value="Immunoglobulin"/>
    <property type="match status" value="1"/>
</dbReference>
<evidence type="ECO:0000256" key="5">
    <source>
        <dbReference type="SAM" id="MobiDB-lite"/>
    </source>
</evidence>
<keyword evidence="3 6" id="KW-1133">Transmembrane helix</keyword>
<dbReference type="PANTHER" id="PTHR12035">
    <property type="entry name" value="SIALIC ACID BINDING IMMUNOGLOBULIN-LIKE LECTIN"/>
    <property type="match status" value="1"/>
</dbReference>
<evidence type="ECO:0000256" key="2">
    <source>
        <dbReference type="ARBA" id="ARBA00022692"/>
    </source>
</evidence>
<feature type="compositionally biased region" description="Polar residues" evidence="5">
    <location>
        <begin position="516"/>
        <end position="527"/>
    </location>
</feature>
<evidence type="ECO:0000256" key="1">
    <source>
        <dbReference type="ARBA" id="ARBA00004167"/>
    </source>
</evidence>
<feature type="compositionally biased region" description="Polar residues" evidence="5">
    <location>
        <begin position="1507"/>
        <end position="1524"/>
    </location>
</feature>
<evidence type="ECO:0000256" key="4">
    <source>
        <dbReference type="ARBA" id="ARBA00023136"/>
    </source>
</evidence>
<feature type="domain" description="Ig-like" evidence="7">
    <location>
        <begin position="177"/>
        <end position="276"/>
    </location>
</feature>
<protein>
    <recommendedName>
        <fullName evidence="7">Ig-like domain-containing protein</fullName>
    </recommendedName>
</protein>
<accession>A0ABD0LCG8</accession>
<keyword evidence="2 6" id="KW-0812">Transmembrane</keyword>
<feature type="domain" description="Ig-like" evidence="7">
    <location>
        <begin position="1200"/>
        <end position="1281"/>
    </location>
</feature>
<proteinExistence type="predicted"/>
<dbReference type="InterPro" id="IPR013783">
    <property type="entry name" value="Ig-like_fold"/>
</dbReference>
<comment type="caution">
    <text evidence="8">The sequence shown here is derived from an EMBL/GenBank/DDBJ whole genome shotgun (WGS) entry which is preliminary data.</text>
</comment>
<dbReference type="GO" id="GO:0016020">
    <property type="term" value="C:membrane"/>
    <property type="evidence" value="ECO:0007669"/>
    <property type="project" value="UniProtKB-SubCell"/>
</dbReference>
<comment type="subcellular location">
    <subcellularLocation>
        <location evidence="1">Membrane</location>
        <topology evidence="1">Single-pass membrane protein</topology>
    </subcellularLocation>
</comment>
<organism evidence="8 9">
    <name type="scientific">Batillaria attramentaria</name>
    <dbReference type="NCBI Taxonomy" id="370345"/>
    <lineage>
        <taxon>Eukaryota</taxon>
        <taxon>Metazoa</taxon>
        <taxon>Spiralia</taxon>
        <taxon>Lophotrochozoa</taxon>
        <taxon>Mollusca</taxon>
        <taxon>Gastropoda</taxon>
        <taxon>Caenogastropoda</taxon>
        <taxon>Sorbeoconcha</taxon>
        <taxon>Cerithioidea</taxon>
        <taxon>Batillariidae</taxon>
        <taxon>Batillaria</taxon>
    </lineage>
</organism>
<feature type="compositionally biased region" description="Polar residues" evidence="5">
    <location>
        <begin position="348"/>
        <end position="362"/>
    </location>
</feature>
<evidence type="ECO:0000259" key="7">
    <source>
        <dbReference type="PROSITE" id="PS50835"/>
    </source>
</evidence>
<dbReference type="InterPro" id="IPR007110">
    <property type="entry name" value="Ig-like_dom"/>
</dbReference>
<feature type="non-terminal residue" evidence="8">
    <location>
        <position position="1"/>
    </location>
</feature>
<name>A0ABD0LCG8_9CAEN</name>
<gene>
    <name evidence="8" type="ORF">BaRGS_00011653</name>
</gene>
<reference evidence="8 9" key="1">
    <citation type="journal article" date="2023" name="Sci. Data">
        <title>Genome assembly of the Korean intertidal mud-creeper Batillaria attramentaria.</title>
        <authorList>
            <person name="Patra A.K."/>
            <person name="Ho P.T."/>
            <person name="Jun S."/>
            <person name="Lee S.J."/>
            <person name="Kim Y."/>
            <person name="Won Y.J."/>
        </authorList>
    </citation>
    <scope>NUCLEOTIDE SEQUENCE [LARGE SCALE GENOMIC DNA]</scope>
    <source>
        <strain evidence="8">Wonlab-2016</strain>
    </source>
</reference>
<feature type="region of interest" description="Disordered" evidence="5">
    <location>
        <begin position="1428"/>
        <end position="1562"/>
    </location>
</feature>
<feature type="region of interest" description="Disordered" evidence="5">
    <location>
        <begin position="344"/>
        <end position="382"/>
    </location>
</feature>
<feature type="region of interest" description="Disordered" evidence="5">
    <location>
        <begin position="1571"/>
        <end position="1590"/>
    </location>
</feature>
<keyword evidence="9" id="KW-1185">Reference proteome</keyword>
<feature type="compositionally biased region" description="Basic and acidic residues" evidence="5">
    <location>
        <begin position="1470"/>
        <end position="1498"/>
    </location>
</feature>
<feature type="domain" description="Ig-like" evidence="7">
    <location>
        <begin position="760"/>
        <end position="841"/>
    </location>
</feature>
<dbReference type="PROSITE" id="PS50835">
    <property type="entry name" value="IG_LIKE"/>
    <property type="match status" value="4"/>
</dbReference>
<feature type="compositionally biased region" description="Basic and acidic residues" evidence="5">
    <location>
        <begin position="479"/>
        <end position="507"/>
    </location>
</feature>
<dbReference type="EMBL" id="JACVVK020000061">
    <property type="protein sequence ID" value="KAK7497123.1"/>
    <property type="molecule type" value="Genomic_DNA"/>
</dbReference>
<evidence type="ECO:0000256" key="3">
    <source>
        <dbReference type="ARBA" id="ARBA00022989"/>
    </source>
</evidence>
<dbReference type="InterPro" id="IPR051036">
    <property type="entry name" value="SIGLEC"/>
</dbReference>
<feature type="transmembrane region" description="Helical" evidence="6">
    <location>
        <begin position="855"/>
        <end position="882"/>
    </location>
</feature>
<sequence>PGTPTDCQITTNVDSWTVQGTCRVEKVFASDGYYDCIWEQRNTLKEESDWNVTRRPALSAFIDANKAYYKGNCTFNHSLPVDEGHYTYQMTIRPGTTLEGIRTVEIEFPGDPQIVCSEFAIEGTTHTCQCTPSATRPGKPPPSLSWPGFFTTGELQLSNVQRDDNGTQFTCQLTWGPDQSIVKTANFTLRVAYGPEEAAIVDSDISTNRTRFTCNVDDVNPAAVFTWTGVDCDAREDNETDNVCVIEVASDDDGKEITCTATNVVDSGLKASASFRINRSRKDPSTPDTVQAFPLVAVAGGAGAAVVVIIVVVIVVLVIISKRRKQEKEKHQVFYSREGGELEDSHVMSDTSQIIPQGSANPASEAEKGSANHTGVLSLDEGTPYANLDESVQSTHAATGGYGQRGQDTDQYDMAGEEDIRHTEGPQGDVYAVVDKASKKPQQTLNQNTSATSPSEAGYGQRETSMSDPSNDVYAQVDKSSKGGKPDPEKQTQEKEEPEKVTVDFKTSKPIAKPRTTVQTEPSNTADGTGPDSHSERPSTRSAGAYYENVTISSSAKPSVTQVDRGTPTDCQVETNVDTWKVQGSCYVAKIFSSSGVYRCLWRERNVLKNEVNWSMNGQFPRSSFTDGEEENQYYMGNCSFNHSLPEEEGSYRYEVDIRPGSAVRIRTVEIEFPGDPHINCSEFAIENTTHTCHCAPSATRPGKPPPSLSWLGFFTTGELQLSNVQRDDNGTQFTCQLTWGPDHRIVKTANYTLQVAYGPDKAAIVDSEISTNRRRLTCSVDDVNPAAVFNWTGLDCDAREQKKTHNVCVIEVTSDDEGKEITCTATNVVDSSLKASASFSVNFRSVREAGRGEAFPTAAIAGGVGAAVVVIIIVIVVVVILNKRNAAADEVNEVINNTEEHNEAERPTYDRLQPDTMADDRNYTQLTVSNVSTSVQSQGDSRLYDRLCPDSVVDERNYTALAVSTVSSNVESQDNTYYNTAPQSEHRDPATSSYSNVENAVVRSDPADVTGCQVTTNVDTWTVQGACLVQKIFSSDSDYVCVWRQQRVGNDKTVRMDGQFRLSNFTNERNLYYTGNCSFNRSLPDEAGNYSYHVIIRPGATYNDVGTVEIEFPGDPQIVCSEFAVEGTTHTCQCTPSATRPGKPPPSLSWPGLSSTGELQLSNVQRDENGTQFTCQLTWGPGQRIVKTANYTLQVAYGPDKAAIVDSEISTNRTRLTCSVDDVNPAAVFNWTGFDCDAREQNETYNVCVIEVTSDDEGKEITCTATNVVDSNLMASASFSVNFRKGSSVPAEVQAFPTVAVAGGAGAAVVVITIIAIVVLVVISKRRKQLEDSHVISDTAQIIPQGSANPASEAEKGSTNHTGVLSLDEGTPYANLDESVQSTHAATGGYGQRGQDNDQYDIAAEEDIRHTEGSQGDVYAVVDKASKKPQQTLNQNVSEPVTSPSEAGYGQRETSMSDPSNDVYAQVDKSSKGGKPDSEKQTQEKEEPKKMTVDSKTSKPIAKPRTTAQTEPSNTADGTGPNSHSERPSTRSAGAYYENVTISSSAKPSVTQPNVATEADDEYNTLMFSERQAQKTDEPNPEYSHLGAV</sequence>
<dbReference type="InterPro" id="IPR036179">
    <property type="entry name" value="Ig-like_dom_sf"/>
</dbReference>
<feature type="compositionally biased region" description="Polar residues" evidence="5">
    <location>
        <begin position="440"/>
        <end position="455"/>
    </location>
</feature>
<feature type="domain" description="Ig-like" evidence="7">
    <location>
        <begin position="1117"/>
        <end position="1193"/>
    </location>
</feature>
<feature type="transmembrane region" description="Helical" evidence="6">
    <location>
        <begin position="1300"/>
        <end position="1324"/>
    </location>
</feature>
<evidence type="ECO:0000256" key="6">
    <source>
        <dbReference type="SAM" id="Phobius"/>
    </source>
</evidence>
<evidence type="ECO:0000313" key="8">
    <source>
        <dbReference type="EMBL" id="KAK7497123.1"/>
    </source>
</evidence>
<keyword evidence="4 6" id="KW-0472">Membrane</keyword>
<feature type="transmembrane region" description="Helical" evidence="6">
    <location>
        <begin position="292"/>
        <end position="320"/>
    </location>
</feature>
<dbReference type="PANTHER" id="PTHR12035:SF125">
    <property type="entry name" value="SIALIC ACID-BINDING IG-LIKE LECTIN 5"/>
    <property type="match status" value="1"/>
</dbReference>
<dbReference type="Proteomes" id="UP001519460">
    <property type="component" value="Unassembled WGS sequence"/>
</dbReference>
<evidence type="ECO:0000313" key="9">
    <source>
        <dbReference type="Proteomes" id="UP001519460"/>
    </source>
</evidence>